<dbReference type="PANTHER" id="PTHR31223">
    <property type="entry name" value="LOG FAMILY PROTEIN YJL055W"/>
    <property type="match status" value="1"/>
</dbReference>
<dbReference type="Pfam" id="PF03641">
    <property type="entry name" value="Lysine_decarbox"/>
    <property type="match status" value="1"/>
</dbReference>
<proteinExistence type="predicted"/>
<evidence type="ECO:0000313" key="1">
    <source>
        <dbReference type="EMBL" id="VAX31175.1"/>
    </source>
</evidence>
<sequence length="190" mass="21157">MILSVCVFCSSSESVDTVYKEMATDLGRRLGQTGLHLVYGGASIGLMGCVARGVHEFGGRVTGVLPEFFKNKNIEYGDADELIVTKDMRERKAVMDQKSDAFITLPGGIGTLEEAMEILSMKQLQLTPKPLVFINTQNFFDGLIANLQEMVDLKFAKKETLDLFAVEPDPEQALHYIQNYEPPFTPSKWL</sequence>
<dbReference type="Gene3D" id="3.40.50.450">
    <property type="match status" value="1"/>
</dbReference>
<organism evidence="1">
    <name type="scientific">hydrothermal vent metagenome</name>
    <dbReference type="NCBI Taxonomy" id="652676"/>
    <lineage>
        <taxon>unclassified sequences</taxon>
        <taxon>metagenomes</taxon>
        <taxon>ecological metagenomes</taxon>
    </lineage>
</organism>
<accession>A0A3B1DHK5</accession>
<gene>
    <name evidence="1" type="ORF">MNBD_NITROSPINAE05-628</name>
</gene>
<dbReference type="SUPFAM" id="SSF102405">
    <property type="entry name" value="MCP/YpsA-like"/>
    <property type="match status" value="1"/>
</dbReference>
<dbReference type="NCBIfam" id="TIGR00730">
    <property type="entry name" value="Rossman fold protein, TIGR00730 family"/>
    <property type="match status" value="1"/>
</dbReference>
<protein>
    <submittedName>
        <fullName evidence="1">Lysine decarboxylase family</fullName>
    </submittedName>
</protein>
<dbReference type="GO" id="GO:0016799">
    <property type="term" value="F:hydrolase activity, hydrolyzing N-glycosyl compounds"/>
    <property type="evidence" value="ECO:0007669"/>
    <property type="project" value="TreeGrafter"/>
</dbReference>
<name>A0A3B1DHK5_9ZZZZ</name>
<dbReference type="InterPro" id="IPR005269">
    <property type="entry name" value="LOG"/>
</dbReference>
<dbReference type="InterPro" id="IPR031100">
    <property type="entry name" value="LOG_fam"/>
</dbReference>
<dbReference type="PANTHER" id="PTHR31223:SF70">
    <property type="entry name" value="LOG FAMILY PROTEIN YJL055W"/>
    <property type="match status" value="1"/>
</dbReference>
<dbReference type="GO" id="GO:0005829">
    <property type="term" value="C:cytosol"/>
    <property type="evidence" value="ECO:0007669"/>
    <property type="project" value="TreeGrafter"/>
</dbReference>
<dbReference type="EMBL" id="UOGG01000144">
    <property type="protein sequence ID" value="VAX31175.1"/>
    <property type="molecule type" value="Genomic_DNA"/>
</dbReference>
<dbReference type="GO" id="GO:0009691">
    <property type="term" value="P:cytokinin biosynthetic process"/>
    <property type="evidence" value="ECO:0007669"/>
    <property type="project" value="InterPro"/>
</dbReference>
<dbReference type="AlphaFoldDB" id="A0A3B1DHK5"/>
<reference evidence="1" key="1">
    <citation type="submission" date="2018-06" db="EMBL/GenBank/DDBJ databases">
        <authorList>
            <person name="Zhirakovskaya E."/>
        </authorList>
    </citation>
    <scope>NUCLEOTIDE SEQUENCE</scope>
</reference>